<feature type="domain" description="Transposase InsH N-terminal" evidence="2">
    <location>
        <begin position="64"/>
        <end position="128"/>
    </location>
</feature>
<organism evidence="3 4">
    <name type="scientific">Methanobrevibacter olleyae</name>
    <dbReference type="NCBI Taxonomy" id="294671"/>
    <lineage>
        <taxon>Archaea</taxon>
        <taxon>Methanobacteriati</taxon>
        <taxon>Methanobacteriota</taxon>
        <taxon>Methanomada group</taxon>
        <taxon>Methanobacteria</taxon>
        <taxon>Methanobacteriales</taxon>
        <taxon>Methanobacteriaceae</taxon>
        <taxon>Methanobrevibacter</taxon>
    </lineage>
</organism>
<keyword evidence="4" id="KW-1185">Reference proteome</keyword>
<dbReference type="STRING" id="294671.YLM1_1209"/>
<reference evidence="4" key="2">
    <citation type="submission" date="2016-02" db="EMBL/GenBank/DDBJ databases">
        <title>The draft genome sequence of the rumen methanogen Methanobrevibacter olleyae YLM1.</title>
        <authorList>
            <consortium name="New Zealand Agricultural Greenhouse Gas Research Centre/Pastoral Greenhouse Gas Research Consortium"/>
            <person name="Kelly W.J."/>
            <person name="Li D."/>
            <person name="Lambie S.C."/>
            <person name="Attwood G.T."/>
            <person name="Altermann E."/>
            <person name="Leahy S.C."/>
        </authorList>
    </citation>
    <scope>NUCLEOTIDE SEQUENCE [LARGE SCALE GENOMIC DNA]</scope>
    <source>
        <strain evidence="4">YLM1</strain>
    </source>
</reference>
<dbReference type="RefSeq" id="WP_067147287.1">
    <property type="nucleotide sequence ID" value="NZ_CP014265.1"/>
</dbReference>
<feature type="domain" description="Transposase IS4-like" evidence="1">
    <location>
        <begin position="151"/>
        <end position="315"/>
    </location>
</feature>
<dbReference type="GO" id="GO:0004803">
    <property type="term" value="F:transposase activity"/>
    <property type="evidence" value="ECO:0007669"/>
    <property type="project" value="InterPro"/>
</dbReference>
<dbReference type="AlphaFoldDB" id="A0A126R156"/>
<evidence type="ECO:0000313" key="4">
    <source>
        <dbReference type="Proteomes" id="UP000066376"/>
    </source>
</evidence>
<dbReference type="PATRIC" id="fig|294671.3.peg.1262"/>
<evidence type="ECO:0000259" key="2">
    <source>
        <dbReference type="Pfam" id="PF05598"/>
    </source>
</evidence>
<dbReference type="NCBIfam" id="NF033579">
    <property type="entry name" value="transpos_IS5_2"/>
    <property type="match status" value="1"/>
</dbReference>
<dbReference type="GeneID" id="41183235"/>
<dbReference type="Pfam" id="PF01609">
    <property type="entry name" value="DDE_Tnp_1"/>
    <property type="match status" value="1"/>
</dbReference>
<dbReference type="EMBL" id="CP014265">
    <property type="protein sequence ID" value="AMK15766.1"/>
    <property type="molecule type" value="Genomic_DNA"/>
</dbReference>
<dbReference type="Proteomes" id="UP000066376">
    <property type="component" value="Chromosome"/>
</dbReference>
<gene>
    <name evidence="3" type="ORF">YLM1_1209</name>
</gene>
<evidence type="ECO:0000259" key="1">
    <source>
        <dbReference type="Pfam" id="PF01609"/>
    </source>
</evidence>
<dbReference type="GO" id="GO:0006313">
    <property type="term" value="P:DNA transposition"/>
    <property type="evidence" value="ECO:0007669"/>
    <property type="project" value="InterPro"/>
</dbReference>
<dbReference type="InterPro" id="IPR002559">
    <property type="entry name" value="Transposase_11"/>
</dbReference>
<name>A0A126R156_METOL</name>
<dbReference type="Pfam" id="PF05598">
    <property type="entry name" value="DUF772"/>
    <property type="match status" value="1"/>
</dbReference>
<proteinExistence type="predicted"/>
<sequence length="325" mass="38428">MNSKILNPLFYFDHSLQLNLSDFKLENPVQSCIERMIKGPESEFNKNKLECFIIYAFEYAKIVFPDYYSKYSKHTYKNAAKFTILCIKTYLNLTYREICEVIELSTEIRRILKIQKVPHYSTLQKFFKKLATSYIHSLNEVILNKFVTKCEIIALDGSGFTNDYADKYYAIIRKKERKSYTKCHIAIDVDTRLILSVQAQRGPKHDASFTISCLHNIKQYKPHYIVADRAYDSENIRIVINEEINAFNIIPNKKRVKNGHLRKRSRYVFRKPIYSRRNNVESVFSVIKRIFSGINTSRDTNLSNKETKFKCLMYNIHRSIQLITR</sequence>
<reference evidence="3 4" key="1">
    <citation type="journal article" date="2016" name="Genome Announc.">
        <title>Draft Genome Sequence of the Rumen Methanogen Methanobrevibacter olleyae YLM1.</title>
        <authorList>
            <person name="Kelly W.J."/>
            <person name="Li D."/>
            <person name="Lambie S.C."/>
            <person name="Cox F."/>
            <person name="Attwood G.T."/>
            <person name="Altermann E."/>
            <person name="Leahy S.C."/>
        </authorList>
    </citation>
    <scope>NUCLEOTIDE SEQUENCE [LARGE SCALE GENOMIC DNA]</scope>
    <source>
        <strain evidence="3 4">YLM1</strain>
    </source>
</reference>
<protein>
    <submittedName>
        <fullName evidence="3">Transposase</fullName>
    </submittedName>
</protein>
<dbReference type="GO" id="GO:0003677">
    <property type="term" value="F:DNA binding"/>
    <property type="evidence" value="ECO:0007669"/>
    <property type="project" value="InterPro"/>
</dbReference>
<dbReference type="InterPro" id="IPR053520">
    <property type="entry name" value="Transposase_Tn903"/>
</dbReference>
<dbReference type="KEGG" id="mol:YLM1_1209"/>
<dbReference type="InterPro" id="IPR008490">
    <property type="entry name" value="Transposase_InsH_N"/>
</dbReference>
<accession>A0A126R156</accession>
<evidence type="ECO:0000313" key="3">
    <source>
        <dbReference type="EMBL" id="AMK15766.1"/>
    </source>
</evidence>